<geneLocation type="plasmid" evidence="2">
    <name>pnve414</name>
</geneLocation>
<dbReference type="AlphaFoldDB" id="A0A4P8WNW4"/>
<reference evidence="2" key="1">
    <citation type="submission" date="2019-05" db="EMBL/GenBank/DDBJ databases">
        <title>Genome sequence and methylation pattern of the halophilic Archaeon Natrinema versiforme BOL5-4.</title>
        <authorList>
            <person name="DasSarma P."/>
            <person name="Anton B.P."/>
            <person name="DasSarma S.L."/>
            <person name="Martinez F.L."/>
            <person name="Guzman D."/>
            <person name="Roberts R.J."/>
            <person name="DasSarma S."/>
        </authorList>
    </citation>
    <scope>NUCLEOTIDE SEQUENCE [LARGE SCALE GENOMIC DNA]</scope>
    <source>
        <strain evidence="2">BOL5-4</strain>
        <plasmid evidence="2">pnve414</plasmid>
    </source>
</reference>
<proteinExistence type="predicted"/>
<organism evidence="1 2">
    <name type="scientific">Natrinema versiforme</name>
    <dbReference type="NCBI Taxonomy" id="88724"/>
    <lineage>
        <taxon>Archaea</taxon>
        <taxon>Methanobacteriati</taxon>
        <taxon>Methanobacteriota</taxon>
        <taxon>Stenosarchaea group</taxon>
        <taxon>Halobacteria</taxon>
        <taxon>Halobacteriales</taxon>
        <taxon>Natrialbaceae</taxon>
        <taxon>Natrinema</taxon>
    </lineage>
</organism>
<dbReference type="GeneID" id="40267943"/>
<evidence type="ECO:0000313" key="2">
    <source>
        <dbReference type="Proteomes" id="UP000302218"/>
    </source>
</evidence>
<accession>A0A4P8WNW4</accession>
<dbReference type="KEGG" id="nvr:FEJ81_21685"/>
<gene>
    <name evidence="1" type="ORF">FEJ81_21685</name>
</gene>
<dbReference type="InterPro" id="IPR017850">
    <property type="entry name" value="Alkaline_phosphatase_core_sf"/>
</dbReference>
<name>A0A4P8WNW4_9EURY</name>
<dbReference type="Gene3D" id="3.40.720.10">
    <property type="entry name" value="Alkaline Phosphatase, subunit A"/>
    <property type="match status" value="1"/>
</dbReference>
<protein>
    <submittedName>
        <fullName evidence="1">LTA synthase family protein</fullName>
    </submittedName>
</protein>
<dbReference type="RefSeq" id="WP_138247292.1">
    <property type="nucleotide sequence ID" value="NZ_CP040332.1"/>
</dbReference>
<dbReference type="OrthoDB" id="100846at2157"/>
<dbReference type="EMBL" id="CP040332">
    <property type="protein sequence ID" value="QCS44902.1"/>
    <property type="molecule type" value="Genomic_DNA"/>
</dbReference>
<evidence type="ECO:0000313" key="1">
    <source>
        <dbReference type="EMBL" id="QCS44902.1"/>
    </source>
</evidence>
<sequence length="307" mass="35691">MRPLTMLQRALESPEHAARYLNRLYHSFAHGDDHYRNGVAVLGEDWDNLILLDGCRYDTFARHVDWDGSLDSRYSRGSSTVEFLRANVSNETLDDTVYVTANPQFHQHRDELEAEFHARIDVWKDDGWDDEYKTVLPETVAEYALSAAEEYPQKRLLVHFIQPHYPFIGSKTSFDKRQLHSDDERPAFWNEVFTGQLDLSAEEIRPLYDENLRLTLPSVEELLAELRGKTVVTADHGNAIGERSFPIPIREWGHPQGVYMEETVKVPWFVWENGDRKEYCADSTPDSRDRGDSEVVEQRLQELGYRT</sequence>
<keyword evidence="1" id="KW-0614">Plasmid</keyword>
<dbReference type="SUPFAM" id="SSF53649">
    <property type="entry name" value="Alkaline phosphatase-like"/>
    <property type="match status" value="1"/>
</dbReference>
<dbReference type="Proteomes" id="UP000302218">
    <property type="component" value="Plasmid pNVE414"/>
</dbReference>